<dbReference type="Pfam" id="PF20060">
    <property type="entry name" value="DUF6459"/>
    <property type="match status" value="1"/>
</dbReference>
<keyword evidence="2" id="KW-1185">Reference proteome</keyword>
<protein>
    <submittedName>
        <fullName evidence="1">Rv3235 family protein</fullName>
    </submittedName>
</protein>
<dbReference type="Proteomes" id="UP001172728">
    <property type="component" value="Unassembled WGS sequence"/>
</dbReference>
<evidence type="ECO:0000313" key="1">
    <source>
        <dbReference type="EMBL" id="MDN4474893.1"/>
    </source>
</evidence>
<gene>
    <name evidence="1" type="ORF">QQX09_03370</name>
</gene>
<reference evidence="1" key="1">
    <citation type="submission" date="2023-06" db="EMBL/GenBank/DDBJ databases">
        <title>Sysu t00192.</title>
        <authorList>
            <person name="Gao L."/>
            <person name="Fang B.-Z."/>
            <person name="Li W.-J."/>
        </authorList>
    </citation>
    <scope>NUCLEOTIDE SEQUENCE</scope>
    <source>
        <strain evidence="1">SYSU T00192</strain>
    </source>
</reference>
<comment type="caution">
    <text evidence="1">The sequence shown here is derived from an EMBL/GenBank/DDBJ whole genome shotgun (WGS) entry which is preliminary data.</text>
</comment>
<dbReference type="RefSeq" id="WP_301131314.1">
    <property type="nucleotide sequence ID" value="NZ_JAUHPW010000002.1"/>
</dbReference>
<accession>A0ABT8G6Z0</accession>
<organism evidence="1 2">
    <name type="scientific">Demequina litoralis</name>
    <dbReference type="NCBI Taxonomy" id="3051660"/>
    <lineage>
        <taxon>Bacteria</taxon>
        <taxon>Bacillati</taxon>
        <taxon>Actinomycetota</taxon>
        <taxon>Actinomycetes</taxon>
        <taxon>Micrococcales</taxon>
        <taxon>Demequinaceae</taxon>
        <taxon>Demequina</taxon>
    </lineage>
</organism>
<evidence type="ECO:0000313" key="2">
    <source>
        <dbReference type="Proteomes" id="UP001172728"/>
    </source>
</evidence>
<dbReference type="InterPro" id="IPR045596">
    <property type="entry name" value="DUF6459"/>
</dbReference>
<name>A0ABT8G6Z0_9MICO</name>
<dbReference type="EMBL" id="JAUHPW010000002">
    <property type="protein sequence ID" value="MDN4474893.1"/>
    <property type="molecule type" value="Genomic_DNA"/>
</dbReference>
<sequence>MSAEPAWSPRPERRDVYGRARATLGDPTPLACTVALTAIEVVHGGDGLDTLLRWVTPEVRERLARQHSLARRAGRGGGTNARILRARACRVSRDAAEIAAVAKIAGMSHAVAIRLEDRAGRWVITVLDIG</sequence>
<proteinExistence type="predicted"/>